<organism evidence="2">
    <name type="scientific">Arundo donax</name>
    <name type="common">Giant reed</name>
    <name type="synonym">Donax arundinaceus</name>
    <dbReference type="NCBI Taxonomy" id="35708"/>
    <lineage>
        <taxon>Eukaryota</taxon>
        <taxon>Viridiplantae</taxon>
        <taxon>Streptophyta</taxon>
        <taxon>Embryophyta</taxon>
        <taxon>Tracheophyta</taxon>
        <taxon>Spermatophyta</taxon>
        <taxon>Magnoliopsida</taxon>
        <taxon>Liliopsida</taxon>
        <taxon>Poales</taxon>
        <taxon>Poaceae</taxon>
        <taxon>PACMAD clade</taxon>
        <taxon>Arundinoideae</taxon>
        <taxon>Arundineae</taxon>
        <taxon>Arundo</taxon>
    </lineage>
</organism>
<proteinExistence type="predicted"/>
<protein>
    <submittedName>
        <fullName evidence="2">Uncharacterized protein</fullName>
    </submittedName>
</protein>
<evidence type="ECO:0000256" key="1">
    <source>
        <dbReference type="SAM" id="MobiDB-lite"/>
    </source>
</evidence>
<name>A0A0A9F5B4_ARUDO</name>
<reference evidence="2" key="1">
    <citation type="submission" date="2014-09" db="EMBL/GenBank/DDBJ databases">
        <authorList>
            <person name="Magalhaes I.L.F."/>
            <person name="Oliveira U."/>
            <person name="Santos F.R."/>
            <person name="Vidigal T.H.D.A."/>
            <person name="Brescovit A.D."/>
            <person name="Santos A.J."/>
        </authorList>
    </citation>
    <scope>NUCLEOTIDE SEQUENCE</scope>
    <source>
        <tissue evidence="2">Shoot tissue taken approximately 20 cm above the soil surface</tissue>
    </source>
</reference>
<sequence>MDDRQNTHSGSGKDTRSRRYTATARRSQHSRGSGGSSSSRKTEWW</sequence>
<dbReference type="AlphaFoldDB" id="A0A0A9F5B4"/>
<reference evidence="2" key="2">
    <citation type="journal article" date="2015" name="Data Brief">
        <title>Shoot transcriptome of the giant reed, Arundo donax.</title>
        <authorList>
            <person name="Barrero R.A."/>
            <person name="Guerrero F.D."/>
            <person name="Moolhuijzen P."/>
            <person name="Goolsby J.A."/>
            <person name="Tidwell J."/>
            <person name="Bellgard S.E."/>
            <person name="Bellgard M.I."/>
        </authorList>
    </citation>
    <scope>NUCLEOTIDE SEQUENCE</scope>
    <source>
        <tissue evidence="2">Shoot tissue taken approximately 20 cm above the soil surface</tissue>
    </source>
</reference>
<accession>A0A0A9F5B4</accession>
<evidence type="ECO:0000313" key="2">
    <source>
        <dbReference type="EMBL" id="JAE03468.1"/>
    </source>
</evidence>
<dbReference type="EMBL" id="GBRH01194428">
    <property type="protein sequence ID" value="JAE03468.1"/>
    <property type="molecule type" value="Transcribed_RNA"/>
</dbReference>
<feature type="region of interest" description="Disordered" evidence="1">
    <location>
        <begin position="1"/>
        <end position="45"/>
    </location>
</feature>
<feature type="compositionally biased region" description="Basic and acidic residues" evidence="1">
    <location>
        <begin position="1"/>
        <end position="17"/>
    </location>
</feature>